<dbReference type="AlphaFoldDB" id="A0A9J6QYF0"/>
<keyword evidence="4" id="KW-1185">Reference proteome</keyword>
<gene>
    <name evidence="3" type="ORF">OBO34_19535</name>
</gene>
<name>A0A9J6QYF0_9FIRM</name>
<evidence type="ECO:0000313" key="3">
    <source>
        <dbReference type="EMBL" id="MCU7380508.1"/>
    </source>
</evidence>
<proteinExistence type="predicted"/>
<dbReference type="Proteomes" id="UP001065549">
    <property type="component" value="Unassembled WGS sequence"/>
</dbReference>
<accession>A0A9J6QYF0</accession>
<keyword evidence="1" id="KW-0175">Coiled coil</keyword>
<comment type="caution">
    <text evidence="3">The sequence shown here is derived from an EMBL/GenBank/DDBJ whole genome shotgun (WGS) entry which is preliminary data.</text>
</comment>
<evidence type="ECO:0000256" key="2">
    <source>
        <dbReference type="SAM" id="MobiDB-lite"/>
    </source>
</evidence>
<sequence length="363" mass="41326">MATKLKDAKLTSVDFVESGANQDAHFKLLKARDTKGKSFWELFKAFLKGQSAYSEEELQKAWCEEAQGAFLEESQAYTTVLKKSLDSILSNESLDQEDKYAMMQKSLNEFNQTIEASMEEWRNLNMSMGDITKAIQKEGEEEMKIDKSKLTAEELKQYEALAEKAKAEEDNEKKPDKEETPSPNKEKEKTHPQKEKTSEADPPVDEPKDDEDVDKECKNKVNKALEEEFAALKKNMEQLQKSTDMEEMRKIAKKYTLLGKKEEELADTLYQMKKSGQGTYDQYIALLDENLSMVEKGGMFAEIGKSGNSGAYVGSDVESKIQAAAAKIRKSNAELSEFDAIEKAWETHPELAVEYEKTYIERR</sequence>
<evidence type="ECO:0000256" key="1">
    <source>
        <dbReference type="SAM" id="Coils"/>
    </source>
</evidence>
<organism evidence="3 4">
    <name type="scientific">Hominibacterium faecale</name>
    <dbReference type="NCBI Taxonomy" id="2839743"/>
    <lineage>
        <taxon>Bacteria</taxon>
        <taxon>Bacillati</taxon>
        <taxon>Bacillota</taxon>
        <taxon>Clostridia</taxon>
        <taxon>Peptostreptococcales</taxon>
        <taxon>Anaerovoracaceae</taxon>
        <taxon>Hominibacterium</taxon>
    </lineage>
</organism>
<feature type="region of interest" description="Disordered" evidence="2">
    <location>
        <begin position="163"/>
        <end position="215"/>
    </location>
</feature>
<dbReference type="EMBL" id="JAOSHN010000010">
    <property type="protein sequence ID" value="MCU7380508.1"/>
    <property type="molecule type" value="Genomic_DNA"/>
</dbReference>
<dbReference type="RefSeq" id="WP_269478758.1">
    <property type="nucleotide sequence ID" value="NZ_JAOSHN010000010.1"/>
</dbReference>
<feature type="compositionally biased region" description="Acidic residues" evidence="2">
    <location>
        <begin position="202"/>
        <end position="214"/>
    </location>
</feature>
<evidence type="ECO:0000313" key="4">
    <source>
        <dbReference type="Proteomes" id="UP001065549"/>
    </source>
</evidence>
<protein>
    <submittedName>
        <fullName evidence="3">Uncharacterized protein</fullName>
    </submittedName>
</protein>
<feature type="coiled-coil region" evidence="1">
    <location>
        <begin position="215"/>
        <end position="242"/>
    </location>
</feature>
<feature type="compositionally biased region" description="Basic and acidic residues" evidence="2">
    <location>
        <begin position="163"/>
        <end position="199"/>
    </location>
</feature>
<reference evidence="3" key="1">
    <citation type="submission" date="2022-09" db="EMBL/GenBank/DDBJ databases">
        <title>Culturomic study of gut microbiota in children with autism spectrum disorder.</title>
        <authorList>
            <person name="Efimov B.A."/>
            <person name="Chaplin A.V."/>
            <person name="Sokolova S.R."/>
            <person name="Pikina A.P."/>
            <person name="Korzhanova M."/>
            <person name="Belova V."/>
            <person name="Korostin D."/>
        </authorList>
    </citation>
    <scope>NUCLEOTIDE SEQUENCE</scope>
    <source>
        <strain evidence="3">ASD5510</strain>
    </source>
</reference>